<organism evidence="1 2">
    <name type="scientific">Pseudomonas fluorescens</name>
    <dbReference type="NCBI Taxonomy" id="294"/>
    <lineage>
        <taxon>Bacteria</taxon>
        <taxon>Pseudomonadati</taxon>
        <taxon>Pseudomonadota</taxon>
        <taxon>Gammaproteobacteria</taxon>
        <taxon>Pseudomonadales</taxon>
        <taxon>Pseudomonadaceae</taxon>
        <taxon>Pseudomonas</taxon>
    </lineage>
</organism>
<proteinExistence type="predicted"/>
<evidence type="ECO:0000313" key="2">
    <source>
        <dbReference type="Proteomes" id="UP000326953"/>
    </source>
</evidence>
<dbReference type="AlphaFoldDB" id="A0A5E6PLF8"/>
<sequence>MFNIKLLLNKKLHALETVQRITETSGRPNLAIRKCLILLFEPSIEMKPSRRDLPRFLCKTHFKAI</sequence>
<name>A0A5E6PLF8_PSEFL</name>
<reference evidence="1 2" key="1">
    <citation type="submission" date="2019-09" db="EMBL/GenBank/DDBJ databases">
        <authorList>
            <person name="Chandra G."/>
            <person name="Truman W A."/>
        </authorList>
    </citation>
    <scope>NUCLEOTIDE SEQUENCE [LARGE SCALE GENOMIC DNA]</scope>
    <source>
        <strain evidence="1">PS662</strain>
    </source>
</reference>
<evidence type="ECO:0000313" key="1">
    <source>
        <dbReference type="EMBL" id="VVM43160.1"/>
    </source>
</evidence>
<dbReference type="EMBL" id="CABVHK010000001">
    <property type="protein sequence ID" value="VVM43160.1"/>
    <property type="molecule type" value="Genomic_DNA"/>
</dbReference>
<dbReference type="Proteomes" id="UP000326953">
    <property type="component" value="Unassembled WGS sequence"/>
</dbReference>
<protein>
    <submittedName>
        <fullName evidence="1">Uncharacterized protein</fullName>
    </submittedName>
</protein>
<gene>
    <name evidence="1" type="ORF">PS662_00403</name>
</gene>
<accession>A0A5E6PLF8</accession>